<protein>
    <submittedName>
        <fullName evidence="6">Niemann-Pick C1 N-terminal domain-containing protein</fullName>
    </submittedName>
</protein>
<feature type="chain" id="PRO_5043131885" evidence="3">
    <location>
        <begin position="23"/>
        <end position="461"/>
    </location>
</feature>
<evidence type="ECO:0000313" key="5">
    <source>
        <dbReference type="Proteomes" id="UP000278807"/>
    </source>
</evidence>
<evidence type="ECO:0000313" key="6">
    <source>
        <dbReference type="WBParaSite" id="HNAJ_0000776301-mRNA-1"/>
    </source>
</evidence>
<gene>
    <name evidence="4" type="ORF">HNAJ_LOCUS7759</name>
</gene>
<organism evidence="6">
    <name type="scientific">Rodentolepis nana</name>
    <name type="common">Dwarf tapeworm</name>
    <name type="synonym">Hymenolepis nana</name>
    <dbReference type="NCBI Taxonomy" id="102285"/>
    <lineage>
        <taxon>Eukaryota</taxon>
        <taxon>Metazoa</taxon>
        <taxon>Spiralia</taxon>
        <taxon>Lophotrochozoa</taxon>
        <taxon>Platyhelminthes</taxon>
        <taxon>Cestoda</taxon>
        <taxon>Eucestoda</taxon>
        <taxon>Cyclophyllidea</taxon>
        <taxon>Hymenolepididae</taxon>
        <taxon>Rodentolepis</taxon>
    </lineage>
</organism>
<reference evidence="4 5" key="2">
    <citation type="submission" date="2018-11" db="EMBL/GenBank/DDBJ databases">
        <authorList>
            <consortium name="Pathogen Informatics"/>
        </authorList>
    </citation>
    <scope>NUCLEOTIDE SEQUENCE [LARGE SCALE GENOMIC DNA]</scope>
</reference>
<keyword evidence="2" id="KW-0472">Membrane</keyword>
<dbReference type="WBParaSite" id="HNAJ_0000776301-mRNA-1">
    <property type="protein sequence ID" value="HNAJ_0000776301-mRNA-1"/>
    <property type="gene ID" value="HNAJ_0000776301"/>
</dbReference>
<name>A0A0R3TKP3_RODNA</name>
<evidence type="ECO:0000256" key="2">
    <source>
        <dbReference type="SAM" id="Phobius"/>
    </source>
</evidence>
<sequence length="461" mass="53396">MEVKRILVLSLCVVALSTFVQTQPAAETTDRNLAKKVEETNKIRNALTPVANTTDLNNTKYSTDSVETTDIANYPYYENCDQYYDDCCCDCWRDYCQRSTYCDPCLHYQPEMQMIRDFMQTMPSIGIDYVDLLHEQSPKLIKFIFDNHEDVKSLIAAAHPYTTAHFMKTVDNFGVILSRFEGRYIETIFVKISNPCQYFLSLPKKCEPITFRHEEYIRPSRFCKCYLIEMKLTNLFIFFLVFVIASNEFAHAFLFFGHYTTYIYDTTKPTTTTTTTTTTPAPTTTTTTPAPTTTTTTPTEDTKSLSTTTSEPNPYYSSNADCEKYQKVPKNITCIYNPCCHLQLRDFIQTMPNIRTDLVYLLYGKSPTLLKYIFYYHEDIRALIGAADCCTITYFMENVDTFGDMLASFEGEYIDWFFGKLCNPCQHFFRLSKSVRDRLLAKSRVLSCCFQSHYRPNYPVS</sequence>
<dbReference type="OrthoDB" id="10513059at2759"/>
<accession>A0A0R3TKP3</accession>
<feature type="transmembrane region" description="Helical" evidence="2">
    <location>
        <begin position="235"/>
        <end position="256"/>
    </location>
</feature>
<keyword evidence="2" id="KW-0812">Transmembrane</keyword>
<evidence type="ECO:0000256" key="3">
    <source>
        <dbReference type="SAM" id="SignalP"/>
    </source>
</evidence>
<feature type="signal peptide" evidence="3">
    <location>
        <begin position="1"/>
        <end position="22"/>
    </location>
</feature>
<dbReference type="AlphaFoldDB" id="A0A0R3TKP3"/>
<keyword evidence="2" id="KW-1133">Transmembrane helix</keyword>
<keyword evidence="3" id="KW-0732">Signal</keyword>
<dbReference type="Proteomes" id="UP000278807">
    <property type="component" value="Unassembled WGS sequence"/>
</dbReference>
<evidence type="ECO:0000313" key="4">
    <source>
        <dbReference type="EMBL" id="VDO03619.1"/>
    </source>
</evidence>
<keyword evidence="5" id="KW-1185">Reference proteome</keyword>
<dbReference type="EMBL" id="UZAE01012121">
    <property type="protein sequence ID" value="VDO03619.1"/>
    <property type="molecule type" value="Genomic_DNA"/>
</dbReference>
<proteinExistence type="predicted"/>
<feature type="compositionally biased region" description="Low complexity" evidence="1">
    <location>
        <begin position="271"/>
        <end position="309"/>
    </location>
</feature>
<evidence type="ECO:0000256" key="1">
    <source>
        <dbReference type="SAM" id="MobiDB-lite"/>
    </source>
</evidence>
<reference evidence="6" key="1">
    <citation type="submission" date="2017-02" db="UniProtKB">
        <authorList>
            <consortium name="WormBaseParasite"/>
        </authorList>
    </citation>
    <scope>IDENTIFICATION</scope>
</reference>
<feature type="region of interest" description="Disordered" evidence="1">
    <location>
        <begin position="271"/>
        <end position="312"/>
    </location>
</feature>